<feature type="non-terminal residue" evidence="1">
    <location>
        <position position="59"/>
    </location>
</feature>
<evidence type="ECO:0000313" key="1">
    <source>
        <dbReference type="EMBL" id="CEK53959.1"/>
    </source>
</evidence>
<dbReference type="EMBL" id="HACG01007094">
    <property type="protein sequence ID" value="CEK53959.1"/>
    <property type="molecule type" value="Transcribed_RNA"/>
</dbReference>
<reference evidence="1" key="1">
    <citation type="submission" date="2014-12" db="EMBL/GenBank/DDBJ databases">
        <title>Insight into the proteome of Arion vulgaris.</title>
        <authorList>
            <person name="Aradska J."/>
            <person name="Bulat T."/>
            <person name="Smidak R."/>
            <person name="Sarate P."/>
            <person name="Gangsoo J."/>
            <person name="Sialana F."/>
            <person name="Bilban M."/>
            <person name="Lubec G."/>
        </authorList>
    </citation>
    <scope>NUCLEOTIDE SEQUENCE</scope>
    <source>
        <tissue evidence="1">Skin</tissue>
    </source>
</reference>
<gene>
    <name evidence="1" type="primary">ORF21643</name>
</gene>
<dbReference type="AlphaFoldDB" id="A0A0B6YCU0"/>
<organism evidence="1">
    <name type="scientific">Arion vulgaris</name>
    <dbReference type="NCBI Taxonomy" id="1028688"/>
    <lineage>
        <taxon>Eukaryota</taxon>
        <taxon>Metazoa</taxon>
        <taxon>Spiralia</taxon>
        <taxon>Lophotrochozoa</taxon>
        <taxon>Mollusca</taxon>
        <taxon>Gastropoda</taxon>
        <taxon>Heterobranchia</taxon>
        <taxon>Euthyneura</taxon>
        <taxon>Panpulmonata</taxon>
        <taxon>Eupulmonata</taxon>
        <taxon>Stylommatophora</taxon>
        <taxon>Helicina</taxon>
        <taxon>Arionoidea</taxon>
        <taxon>Arionidae</taxon>
        <taxon>Arion</taxon>
    </lineage>
</organism>
<proteinExistence type="predicted"/>
<name>A0A0B6YCU0_9EUPU</name>
<protein>
    <submittedName>
        <fullName evidence="1">Uncharacterized protein</fullName>
    </submittedName>
</protein>
<accession>A0A0B6YCU0</accession>
<sequence>MSRIYHMRDQIRSEYNQKVMGTINMHTIHRLLRNIYGTERFEINCPPVWYRGPSREAKN</sequence>